<gene>
    <name evidence="11" type="ORF">RCO7_11108</name>
</gene>
<feature type="transmembrane region" description="Helical" evidence="9">
    <location>
        <begin position="287"/>
        <end position="310"/>
    </location>
</feature>
<keyword evidence="4 9" id="KW-0812">Transmembrane</keyword>
<dbReference type="GO" id="GO:0015369">
    <property type="term" value="F:calcium:proton antiporter activity"/>
    <property type="evidence" value="ECO:0007669"/>
    <property type="project" value="TreeGrafter"/>
</dbReference>
<feature type="transmembrane region" description="Helical" evidence="9">
    <location>
        <begin position="783"/>
        <end position="804"/>
    </location>
</feature>
<feature type="transmembrane region" description="Helical" evidence="9">
    <location>
        <begin position="162"/>
        <end position="181"/>
    </location>
</feature>
<evidence type="ECO:0000256" key="4">
    <source>
        <dbReference type="ARBA" id="ARBA00022692"/>
    </source>
</evidence>
<evidence type="ECO:0000256" key="9">
    <source>
        <dbReference type="SAM" id="Phobius"/>
    </source>
</evidence>
<dbReference type="PANTHER" id="PTHR31503">
    <property type="entry name" value="VACUOLAR CALCIUM ION TRANSPORTER"/>
    <property type="match status" value="1"/>
</dbReference>
<feature type="compositionally biased region" description="Low complexity" evidence="8">
    <location>
        <begin position="417"/>
        <end position="436"/>
    </location>
</feature>
<feature type="transmembrane region" description="Helical" evidence="9">
    <location>
        <begin position="685"/>
        <end position="704"/>
    </location>
</feature>
<feature type="region of interest" description="Disordered" evidence="8">
    <location>
        <begin position="1"/>
        <end position="113"/>
    </location>
</feature>
<comment type="caution">
    <text evidence="11">The sequence shown here is derived from an EMBL/GenBank/DDBJ whole genome shotgun (WGS) entry which is preliminary data.</text>
</comment>
<feature type="compositionally biased region" description="Low complexity" evidence="8">
    <location>
        <begin position="1"/>
        <end position="13"/>
    </location>
</feature>
<keyword evidence="3" id="KW-0813">Transport</keyword>
<feature type="transmembrane region" description="Helical" evidence="9">
    <location>
        <begin position="331"/>
        <end position="352"/>
    </location>
</feature>
<dbReference type="AlphaFoldDB" id="A0A1E1L058"/>
<dbReference type="InParanoid" id="A0A1E1L058"/>
<evidence type="ECO:0000313" key="11">
    <source>
        <dbReference type="EMBL" id="CZT03892.1"/>
    </source>
</evidence>
<proteinExistence type="inferred from homology"/>
<feature type="compositionally biased region" description="Polar residues" evidence="8">
    <location>
        <begin position="26"/>
        <end position="83"/>
    </location>
</feature>
<feature type="region of interest" description="Disordered" evidence="8">
    <location>
        <begin position="412"/>
        <end position="483"/>
    </location>
</feature>
<keyword evidence="5 9" id="KW-1133">Transmembrane helix</keyword>
<dbReference type="GO" id="GO:0012505">
    <property type="term" value="C:endomembrane system"/>
    <property type="evidence" value="ECO:0007669"/>
    <property type="project" value="UniProtKB-SubCell"/>
</dbReference>
<evidence type="ECO:0000256" key="2">
    <source>
        <dbReference type="ARBA" id="ARBA00008170"/>
    </source>
</evidence>
<feature type="compositionally biased region" description="Basic residues" evidence="8">
    <location>
        <begin position="438"/>
        <end position="453"/>
    </location>
</feature>
<dbReference type="GO" id="GO:0006874">
    <property type="term" value="P:intracellular calcium ion homeostasis"/>
    <property type="evidence" value="ECO:0007669"/>
    <property type="project" value="TreeGrafter"/>
</dbReference>
<dbReference type="Pfam" id="PF01699">
    <property type="entry name" value="Na_Ca_ex"/>
    <property type="match status" value="2"/>
</dbReference>
<feature type="transmembrane region" description="Helical" evidence="9">
    <location>
        <begin position="811"/>
        <end position="831"/>
    </location>
</feature>
<evidence type="ECO:0000256" key="6">
    <source>
        <dbReference type="ARBA" id="ARBA00023065"/>
    </source>
</evidence>
<keyword evidence="6" id="KW-0406">Ion transport</keyword>
<feature type="domain" description="Sodium/calcium exchanger membrane region" evidence="10">
    <location>
        <begin position="685"/>
        <end position="829"/>
    </location>
</feature>
<feature type="compositionally biased region" description="Basic residues" evidence="8">
    <location>
        <begin position="517"/>
        <end position="538"/>
    </location>
</feature>
<dbReference type="Gene3D" id="1.20.1420.30">
    <property type="entry name" value="NCX, central ion-binding region"/>
    <property type="match status" value="2"/>
</dbReference>
<dbReference type="EMBL" id="FJUW01000030">
    <property type="protein sequence ID" value="CZT03892.1"/>
    <property type="molecule type" value="Genomic_DNA"/>
</dbReference>
<reference evidence="12" key="1">
    <citation type="submission" date="2016-03" db="EMBL/GenBank/DDBJ databases">
        <authorList>
            <person name="Ploux O."/>
        </authorList>
    </citation>
    <scope>NUCLEOTIDE SEQUENCE [LARGE SCALE GENOMIC DNA]</scope>
    <source>
        <strain evidence="12">UK7</strain>
    </source>
</reference>
<keyword evidence="7 9" id="KW-0472">Membrane</keyword>
<sequence length="856" mass="92672">MKKNSRNSNSNSSTDRIRSWARSKAHGSSSLTAPSQQTLPISNPSASLQATRTPSSLRNDSTNIPPFPSTDVNGLARQSSKPTVNDAANDTDTTSDIPPPVPPPEVDGERNIVNNEKPDKKNVAARFWLTAKTILLSSYINILLVFVPIGIAAKAAKLNPGVVFGMNAVAIVPLAGLLSHATESVAKRMGDTIGALMNVTFGNAVELIILYALLHLDERLNHANFLSMYVYLTRDQDKKEREALLKALSYQSSPISSRPFFCSCSACWAARPRYVDMVLTSQNEIRIVQASLLGSILANLLLILGMCFLVGGLRFREQIYNSTVTQMSACLLSLSVMSLLLPTAFHASFAATATAKANSAVLKVSRGTSVILLFVYVLYLLFQLKSHAYMYESTPQHIIDEELAPGPVAQWMETSTDDSSSSSSSDSEHSSGSNTTAKRFKRVMRGGKRRRKSSFGSKETSDKIEPSRTPSFGAGSVSHANTDNVIDKHRFGAIDFGDEGDDEDQNRGSRKNSVIPRPKKGFKKERKRQEKKARKSARRNGDDTVTEDIEPNEKAADADAPRRVDFAVAPEEERQVEQTALSRTQKRPFNLRNISSIRPQIPKTFSQNVFTQPSSQTPAPSGPIPRVRYGIRRTNSLPDRLSQSITGGAATPSTRVTPSRVSSLAISAKNDKADEDEENISRTTAVVLLLVSTGLVALCAEFMVDAINDVVASNSGVSEAFIGLIILPIVGNAAEHVTSVHCASKNKMDLAIGVAVGSSIQIALFVTPFVVLLGWAMDKSMSLYFTLFETVSLFVSAFIVNFLVLDGRSNYLEGALLCAAYVIIAVAAFFYPNADQESSLGGADVVGRSLAGLVGF</sequence>
<evidence type="ECO:0000256" key="3">
    <source>
        <dbReference type="ARBA" id="ARBA00022448"/>
    </source>
</evidence>
<keyword evidence="12" id="KW-1185">Reference proteome</keyword>
<dbReference type="FunFam" id="1.20.1420.30:FF:000011">
    <property type="entry name" value="Vacuolar calcium ion transporter"/>
    <property type="match status" value="1"/>
</dbReference>
<feature type="transmembrane region" description="Helical" evidence="9">
    <location>
        <begin position="134"/>
        <end position="156"/>
    </location>
</feature>
<dbReference type="InterPro" id="IPR004713">
    <property type="entry name" value="CaH_exchang"/>
</dbReference>
<dbReference type="GO" id="GO:0000329">
    <property type="term" value="C:fungal-type vacuole membrane"/>
    <property type="evidence" value="ECO:0007669"/>
    <property type="project" value="TreeGrafter"/>
</dbReference>
<name>A0A1E1L058_9HELO</name>
<evidence type="ECO:0000256" key="1">
    <source>
        <dbReference type="ARBA" id="ARBA00004127"/>
    </source>
</evidence>
<organism evidence="11 12">
    <name type="scientific">Rhynchosporium graminicola</name>
    <dbReference type="NCBI Taxonomy" id="2792576"/>
    <lineage>
        <taxon>Eukaryota</taxon>
        <taxon>Fungi</taxon>
        <taxon>Dikarya</taxon>
        <taxon>Ascomycota</taxon>
        <taxon>Pezizomycotina</taxon>
        <taxon>Leotiomycetes</taxon>
        <taxon>Helotiales</taxon>
        <taxon>Ploettnerulaceae</taxon>
        <taxon>Rhynchosporium</taxon>
    </lineage>
</organism>
<feature type="compositionally biased region" description="Low complexity" evidence="8">
    <location>
        <begin position="85"/>
        <end position="94"/>
    </location>
</feature>
<evidence type="ECO:0000259" key="10">
    <source>
        <dbReference type="Pfam" id="PF01699"/>
    </source>
</evidence>
<dbReference type="InterPro" id="IPR044880">
    <property type="entry name" value="NCX_ion-bd_dom_sf"/>
</dbReference>
<dbReference type="PANTHER" id="PTHR31503:SF18">
    <property type="entry name" value="CA(2+)_H(+) EXCHANGER, PUTATIVE (EUROFUNG)-RELATED"/>
    <property type="match status" value="1"/>
</dbReference>
<feature type="compositionally biased region" description="Basic and acidic residues" evidence="8">
    <location>
        <begin position="551"/>
        <end position="563"/>
    </location>
</feature>
<evidence type="ECO:0000313" key="12">
    <source>
        <dbReference type="Proteomes" id="UP000178129"/>
    </source>
</evidence>
<comment type="subcellular location">
    <subcellularLocation>
        <location evidence="1">Endomembrane system</location>
        <topology evidence="1">Multi-pass membrane protein</topology>
    </subcellularLocation>
</comment>
<protein>
    <submittedName>
        <fullName evidence="11">Related to manganese resistance protein</fullName>
    </submittedName>
</protein>
<comment type="similarity">
    <text evidence="2">Belongs to the Ca(2+):cation antiporter (CaCA) (TC 2.A.19) family.</text>
</comment>
<accession>A0A1E1L058</accession>
<feature type="transmembrane region" description="Helical" evidence="9">
    <location>
        <begin position="750"/>
        <end position="777"/>
    </location>
</feature>
<evidence type="ECO:0000256" key="5">
    <source>
        <dbReference type="ARBA" id="ARBA00022989"/>
    </source>
</evidence>
<evidence type="ECO:0000256" key="7">
    <source>
        <dbReference type="ARBA" id="ARBA00023136"/>
    </source>
</evidence>
<feature type="transmembrane region" description="Helical" evidence="9">
    <location>
        <begin position="193"/>
        <end position="214"/>
    </location>
</feature>
<dbReference type="STRING" id="914237.A0A1E1L058"/>
<feature type="region of interest" description="Disordered" evidence="8">
    <location>
        <begin position="496"/>
        <end position="563"/>
    </location>
</feature>
<dbReference type="Proteomes" id="UP000178129">
    <property type="component" value="Unassembled WGS sequence"/>
</dbReference>
<evidence type="ECO:0000256" key="8">
    <source>
        <dbReference type="SAM" id="MobiDB-lite"/>
    </source>
</evidence>
<dbReference type="InterPro" id="IPR004837">
    <property type="entry name" value="NaCa_Exmemb"/>
</dbReference>
<feature type="domain" description="Sodium/calcium exchanger membrane region" evidence="10">
    <location>
        <begin position="277"/>
        <end position="384"/>
    </location>
</feature>
<feature type="transmembrane region" description="Helical" evidence="9">
    <location>
        <begin position="364"/>
        <end position="382"/>
    </location>
</feature>